<name>A0A7K1SZ48_9SPHI</name>
<proteinExistence type="predicted"/>
<evidence type="ECO:0000313" key="3">
    <source>
        <dbReference type="EMBL" id="MVN22320.1"/>
    </source>
</evidence>
<evidence type="ECO:0000256" key="2">
    <source>
        <dbReference type="SAM" id="SignalP"/>
    </source>
</evidence>
<gene>
    <name evidence="3" type="ORF">GO621_12325</name>
</gene>
<dbReference type="Proteomes" id="UP000462014">
    <property type="component" value="Unassembled WGS sequence"/>
</dbReference>
<evidence type="ECO:0000313" key="4">
    <source>
        <dbReference type="Proteomes" id="UP000462014"/>
    </source>
</evidence>
<sequence length="56" mass="6175">MKNKSILFSALVILCIATACNEKHKNYGLERQDTVNAGDSTNNIQNKVTSPDTVKH</sequence>
<reference evidence="3 4" key="1">
    <citation type="submission" date="2019-12" db="EMBL/GenBank/DDBJ databases">
        <title>Mucilaginibacter sp. HMF7410 genome sequencing and assembly.</title>
        <authorList>
            <person name="Kang H."/>
            <person name="Cha I."/>
            <person name="Kim H."/>
            <person name="Joh K."/>
        </authorList>
    </citation>
    <scope>NUCLEOTIDE SEQUENCE [LARGE SCALE GENOMIC DNA]</scope>
    <source>
        <strain evidence="3 4">HMF7410</strain>
    </source>
</reference>
<evidence type="ECO:0000256" key="1">
    <source>
        <dbReference type="SAM" id="MobiDB-lite"/>
    </source>
</evidence>
<evidence type="ECO:0008006" key="5">
    <source>
        <dbReference type="Google" id="ProtNLM"/>
    </source>
</evidence>
<accession>A0A7K1SZ48</accession>
<dbReference type="RefSeq" id="WP_157567451.1">
    <property type="nucleotide sequence ID" value="NZ_WPIK01000010.1"/>
</dbReference>
<keyword evidence="2" id="KW-0732">Signal</keyword>
<dbReference type="PROSITE" id="PS51257">
    <property type="entry name" value="PROKAR_LIPOPROTEIN"/>
    <property type="match status" value="1"/>
</dbReference>
<comment type="caution">
    <text evidence="3">The sequence shown here is derived from an EMBL/GenBank/DDBJ whole genome shotgun (WGS) entry which is preliminary data.</text>
</comment>
<feature type="signal peptide" evidence="2">
    <location>
        <begin position="1"/>
        <end position="19"/>
    </location>
</feature>
<feature type="compositionally biased region" description="Polar residues" evidence="1">
    <location>
        <begin position="34"/>
        <end position="56"/>
    </location>
</feature>
<dbReference type="EMBL" id="WPIK01000010">
    <property type="protein sequence ID" value="MVN22320.1"/>
    <property type="molecule type" value="Genomic_DNA"/>
</dbReference>
<protein>
    <recommendedName>
        <fullName evidence="5">Lipoprotein</fullName>
    </recommendedName>
</protein>
<feature type="region of interest" description="Disordered" evidence="1">
    <location>
        <begin position="33"/>
        <end position="56"/>
    </location>
</feature>
<dbReference type="AlphaFoldDB" id="A0A7K1SZ48"/>
<feature type="chain" id="PRO_5029633769" description="Lipoprotein" evidence="2">
    <location>
        <begin position="20"/>
        <end position="56"/>
    </location>
</feature>
<keyword evidence="4" id="KW-1185">Reference proteome</keyword>
<organism evidence="3 4">
    <name type="scientific">Mucilaginibacter arboris</name>
    <dbReference type="NCBI Taxonomy" id="2682090"/>
    <lineage>
        <taxon>Bacteria</taxon>
        <taxon>Pseudomonadati</taxon>
        <taxon>Bacteroidota</taxon>
        <taxon>Sphingobacteriia</taxon>
        <taxon>Sphingobacteriales</taxon>
        <taxon>Sphingobacteriaceae</taxon>
        <taxon>Mucilaginibacter</taxon>
    </lineage>
</organism>